<reference evidence="2 3" key="1">
    <citation type="submission" date="2014-04" db="EMBL/GenBank/DDBJ databases">
        <authorList>
            <consortium name="DOE Joint Genome Institute"/>
            <person name="Kuo A."/>
            <person name="Kohler A."/>
            <person name="Jargeat P."/>
            <person name="Nagy L.G."/>
            <person name="Floudas D."/>
            <person name="Copeland A."/>
            <person name="Barry K.W."/>
            <person name="Cichocki N."/>
            <person name="Veneault-Fourrey C."/>
            <person name="LaButti K."/>
            <person name="Lindquist E.A."/>
            <person name="Lipzen A."/>
            <person name="Lundell T."/>
            <person name="Morin E."/>
            <person name="Murat C."/>
            <person name="Sun H."/>
            <person name="Tunlid A."/>
            <person name="Henrissat B."/>
            <person name="Grigoriev I.V."/>
            <person name="Hibbett D.S."/>
            <person name="Martin F."/>
            <person name="Nordberg H.P."/>
            <person name="Cantor M.N."/>
            <person name="Hua S.X."/>
        </authorList>
    </citation>
    <scope>NUCLEOTIDE SEQUENCE [LARGE SCALE GENOMIC DNA]</scope>
    <source>
        <strain evidence="2 3">Ve08.2h10</strain>
    </source>
</reference>
<organism evidence="2 3">
    <name type="scientific">Paxillus rubicundulus Ve08.2h10</name>
    <dbReference type="NCBI Taxonomy" id="930991"/>
    <lineage>
        <taxon>Eukaryota</taxon>
        <taxon>Fungi</taxon>
        <taxon>Dikarya</taxon>
        <taxon>Basidiomycota</taxon>
        <taxon>Agaricomycotina</taxon>
        <taxon>Agaricomycetes</taxon>
        <taxon>Agaricomycetidae</taxon>
        <taxon>Boletales</taxon>
        <taxon>Paxilineae</taxon>
        <taxon>Paxillaceae</taxon>
        <taxon>Paxillus</taxon>
    </lineage>
</organism>
<dbReference type="HOGENOM" id="CLU_001324_5_7_1"/>
<dbReference type="Proteomes" id="UP000054538">
    <property type="component" value="Unassembled WGS sequence"/>
</dbReference>
<evidence type="ECO:0000259" key="1">
    <source>
        <dbReference type="Pfam" id="PF14214"/>
    </source>
</evidence>
<dbReference type="PANTHER" id="PTHR45786">
    <property type="entry name" value="DNA BINDING PROTEIN-LIKE"/>
    <property type="match status" value="1"/>
</dbReference>
<feature type="non-terminal residue" evidence="2">
    <location>
        <position position="256"/>
    </location>
</feature>
<dbReference type="OrthoDB" id="2669322at2759"/>
<gene>
    <name evidence="2" type="ORF">PAXRUDRAFT_179558</name>
</gene>
<evidence type="ECO:0000313" key="3">
    <source>
        <dbReference type="Proteomes" id="UP000054538"/>
    </source>
</evidence>
<proteinExistence type="predicted"/>
<accession>A0A0D0CBY1</accession>
<dbReference type="EMBL" id="KN830241">
    <property type="protein sequence ID" value="KIK72973.1"/>
    <property type="molecule type" value="Genomic_DNA"/>
</dbReference>
<dbReference type="PANTHER" id="PTHR45786:SF74">
    <property type="entry name" value="ATP-DEPENDENT DNA HELICASE"/>
    <property type="match status" value="1"/>
</dbReference>
<dbReference type="InParanoid" id="A0A0D0CBY1"/>
<name>A0A0D0CBY1_9AGAM</name>
<dbReference type="Pfam" id="PF14214">
    <property type="entry name" value="Helitron_like_N"/>
    <property type="match status" value="1"/>
</dbReference>
<sequence length="256" mass="29306">DFKNKICQYNSTLVFTSLGVEVDCHTVQGSGPAAFRIHGALYHLMGSLLPPDGHDPTYAQLCNPELNREVLLELHDMMANHHPYVNVYKQAFQVMREKPPEQHTDVRVQLHYNAGTDGWRYNLPTTNEIATVIPGDGTESVNENQDIVLHLQGGGLRHISHLHQAYSALHYVLLFPKGEEGWHLNIPLQDIPGRNTRSKSVTQILYYAYRLHIRLPHIEPNNLFHGARLFQQYVCDAWASMEQSNLSWVFHNQKEI</sequence>
<dbReference type="InterPro" id="IPR025476">
    <property type="entry name" value="Helitron_helicase-like"/>
</dbReference>
<protein>
    <recommendedName>
        <fullName evidence="1">Helitron helicase-like domain-containing protein</fullName>
    </recommendedName>
</protein>
<dbReference type="AlphaFoldDB" id="A0A0D0CBY1"/>
<reference evidence="3" key="2">
    <citation type="submission" date="2015-01" db="EMBL/GenBank/DDBJ databases">
        <title>Evolutionary Origins and Diversification of the Mycorrhizal Mutualists.</title>
        <authorList>
            <consortium name="DOE Joint Genome Institute"/>
            <consortium name="Mycorrhizal Genomics Consortium"/>
            <person name="Kohler A."/>
            <person name="Kuo A."/>
            <person name="Nagy L.G."/>
            <person name="Floudas D."/>
            <person name="Copeland A."/>
            <person name="Barry K.W."/>
            <person name="Cichocki N."/>
            <person name="Veneault-Fourrey C."/>
            <person name="LaButti K."/>
            <person name="Lindquist E.A."/>
            <person name="Lipzen A."/>
            <person name="Lundell T."/>
            <person name="Morin E."/>
            <person name="Murat C."/>
            <person name="Riley R."/>
            <person name="Ohm R."/>
            <person name="Sun H."/>
            <person name="Tunlid A."/>
            <person name="Henrissat B."/>
            <person name="Grigoriev I.V."/>
            <person name="Hibbett D.S."/>
            <person name="Martin F."/>
        </authorList>
    </citation>
    <scope>NUCLEOTIDE SEQUENCE [LARGE SCALE GENOMIC DNA]</scope>
    <source>
        <strain evidence="3">Ve08.2h10</strain>
    </source>
</reference>
<keyword evidence="3" id="KW-1185">Reference proteome</keyword>
<evidence type="ECO:0000313" key="2">
    <source>
        <dbReference type="EMBL" id="KIK72973.1"/>
    </source>
</evidence>
<feature type="domain" description="Helitron helicase-like" evidence="1">
    <location>
        <begin position="206"/>
        <end position="256"/>
    </location>
</feature>
<dbReference type="STRING" id="930991.A0A0D0CBY1"/>